<dbReference type="PANTHER" id="PTHR13162:SF8">
    <property type="entry name" value="CCR4-NOT TRANSCRIPTION COMPLEX SUBUNIT 1"/>
    <property type="match status" value="1"/>
</dbReference>
<dbReference type="Gene3D" id="1.25.40.180">
    <property type="match status" value="1"/>
</dbReference>
<dbReference type="InterPro" id="IPR032191">
    <property type="entry name" value="CNOT1_CAF1_bind"/>
</dbReference>
<keyword evidence="13" id="KW-1185">Reference proteome</keyword>
<keyword evidence="4" id="KW-0804">Transcription</keyword>
<keyword evidence="3" id="KW-0805">Transcription regulation</keyword>
<dbReference type="STRING" id="329884.A0A4U0WTQ0"/>
<evidence type="ECO:0000256" key="7">
    <source>
        <dbReference type="ARBA" id="ARBA00074459"/>
    </source>
</evidence>
<dbReference type="FunFam" id="1.25.40.180:FF:000012">
    <property type="entry name" value="Ccr4-Not transcription complex subunit"/>
    <property type="match status" value="1"/>
</dbReference>
<dbReference type="Pfam" id="PF16418">
    <property type="entry name" value="CNOT1_HEAT"/>
    <property type="match status" value="1"/>
</dbReference>
<proteinExistence type="predicted"/>
<gene>
    <name evidence="12" type="ORF">B0A55_09863</name>
</gene>
<organism evidence="12 13">
    <name type="scientific">Friedmanniomyces simplex</name>
    <dbReference type="NCBI Taxonomy" id="329884"/>
    <lineage>
        <taxon>Eukaryota</taxon>
        <taxon>Fungi</taxon>
        <taxon>Dikarya</taxon>
        <taxon>Ascomycota</taxon>
        <taxon>Pezizomycotina</taxon>
        <taxon>Dothideomycetes</taxon>
        <taxon>Dothideomycetidae</taxon>
        <taxon>Mycosphaerellales</taxon>
        <taxon>Teratosphaeriaceae</taxon>
        <taxon>Friedmanniomyces</taxon>
    </lineage>
</organism>
<feature type="compositionally biased region" description="Low complexity" evidence="8">
    <location>
        <begin position="240"/>
        <end position="254"/>
    </location>
</feature>
<dbReference type="GO" id="GO:0005634">
    <property type="term" value="C:nucleus"/>
    <property type="evidence" value="ECO:0007669"/>
    <property type="project" value="UniProtKB-SubCell"/>
</dbReference>
<dbReference type="Proteomes" id="UP000309340">
    <property type="component" value="Unassembled WGS sequence"/>
</dbReference>
<dbReference type="PANTHER" id="PTHR13162">
    <property type="entry name" value="CCR4-NOT TRANSCRIPTION COMPLEX"/>
    <property type="match status" value="1"/>
</dbReference>
<dbReference type="InterPro" id="IPR032194">
    <property type="entry name" value="CNOT1_HEAT"/>
</dbReference>
<comment type="subcellular location">
    <subcellularLocation>
        <location evidence="1">Nucleus</location>
    </subcellularLocation>
</comment>
<evidence type="ECO:0000313" key="12">
    <source>
        <dbReference type="EMBL" id="TKA66036.1"/>
    </source>
</evidence>
<feature type="region of interest" description="Disordered" evidence="8">
    <location>
        <begin position="77"/>
        <end position="115"/>
    </location>
</feature>
<feature type="region of interest" description="Disordered" evidence="8">
    <location>
        <begin position="137"/>
        <end position="304"/>
    </location>
</feature>
<dbReference type="Gene3D" id="1.25.40.840">
    <property type="entry name" value="CCR4-NOT transcription complex subunit 1 TTP binding domain"/>
    <property type="match status" value="1"/>
</dbReference>
<protein>
    <recommendedName>
        <fullName evidence="7">General negative regulator of transcription subunit 1</fullName>
    </recommendedName>
</protein>
<evidence type="ECO:0000259" key="10">
    <source>
        <dbReference type="Pfam" id="PF16417"/>
    </source>
</evidence>
<feature type="compositionally biased region" description="Basic residues" evidence="8">
    <location>
        <begin position="94"/>
        <end position="104"/>
    </location>
</feature>
<evidence type="ECO:0000256" key="3">
    <source>
        <dbReference type="ARBA" id="ARBA00023015"/>
    </source>
</evidence>
<feature type="domain" description="CCR4-NOT transcription complex subunit 1 TTP binding" evidence="10">
    <location>
        <begin position="955"/>
        <end position="1100"/>
    </location>
</feature>
<evidence type="ECO:0000259" key="11">
    <source>
        <dbReference type="Pfam" id="PF16418"/>
    </source>
</evidence>
<feature type="domain" description="CCR4-NOT transcription complex subunit 1 CAF1-binding" evidence="9">
    <location>
        <begin position="1158"/>
        <end position="1375"/>
    </location>
</feature>
<accession>A0A4U0WTQ0</accession>
<dbReference type="GO" id="GO:0060090">
    <property type="term" value="F:molecular adaptor activity"/>
    <property type="evidence" value="ECO:0007669"/>
    <property type="project" value="TreeGrafter"/>
</dbReference>
<dbReference type="InterPro" id="IPR032193">
    <property type="entry name" value="CNOT1_TTP_bind"/>
</dbReference>
<comment type="function">
    <text evidence="6">Acts as a component of the CCR4-NOT core complex, which in the nucleus seems to be a general transcription factor, and in the cytoplasm the major mRNA deadenylase involved in mRNA turnover. The NOT protein subcomplex negatively regulates the basal and activated transcription of many genes. Preferentially affects TC-type TATA element-dependent transcription. Could directly or indirectly inhibit component(s) of the general transcription machinery.</text>
</comment>
<dbReference type="GO" id="GO:0000932">
    <property type="term" value="C:P-body"/>
    <property type="evidence" value="ECO:0007669"/>
    <property type="project" value="TreeGrafter"/>
</dbReference>
<reference evidence="12 13" key="1">
    <citation type="submission" date="2017-03" db="EMBL/GenBank/DDBJ databases">
        <title>Genomes of endolithic fungi from Antarctica.</title>
        <authorList>
            <person name="Coleine C."/>
            <person name="Masonjones S."/>
            <person name="Stajich J.E."/>
        </authorList>
    </citation>
    <scope>NUCLEOTIDE SEQUENCE [LARGE SCALE GENOMIC DNA]</scope>
    <source>
        <strain evidence="12 13">CCFEE 5184</strain>
    </source>
</reference>
<dbReference type="Pfam" id="PF16417">
    <property type="entry name" value="CNOT1_TTP_bind"/>
    <property type="match status" value="1"/>
</dbReference>
<feature type="domain" description="CCR4-NOT transcription complex subunit 1 HEAT repeat" evidence="11">
    <location>
        <begin position="767"/>
        <end position="911"/>
    </location>
</feature>
<sequence length="1445" mass="161936">MLPTPSKTPKRRHAAALNSTARILSFQPDDPNDVMPIPRKLKKHGRFNSMNGFDLYDEERAPREDMVEVFTDANARVPELDEGEDNPFVGSKRASTRPQRRSRKGTTAEEDAMEEAVRRQEGVIFVFRGKKVLRRFSDPETERSSTPGTDLGDVPGQRTIKRQAGAAASRPLTRSSIKPRLLWPTEGEEQEREQGVDDVDEEAVTDVEMGNTASPAQEKLKTAEVQTPKKVRVHKPVSPPTTTRATRSSHAMASPTQMTPIYEDEPEPMSVGTDDSFSAQPKRAGRKSPFDSWQRTKGGRKRAGEAMDEFEALNILLSTIKENNFDIQAEKVRKLLDENGMELFEAYFRRLLNSSWSHIFPHTPRPGTGPANAESYRLLESEVHKTSSEPQQAEKIAAALDSGDFDLDIAVFTDHFSLGPVAKTALVLACRNAANNTLRSRADTALTDSWQPFFSALINPPPNQAGSVQDDASPEVLALIIERLSQDPPREFGERQKEDLVYAIKMRYQKLGTRVPTAVDSALYLTSLLDLPDSRLARTVQRAGPRGTVSLDACKDMLSGVETRDISYPQIANALLFMVIAQNGDAYDAGMFVEGLRQHKAGPKIDWTDVVQGFDKDGLRVTKKQLLGLYNALVPLAREYANYDIQTLWGGPWQFQATQLSFVTAFLSTTPEELDVTQIPKLRQAFSLADYEDAPDSIKAYAAEAVRQPLVSRDATEALFVMIFRSQEAYNDAQLLGIPETIINPNMTVFLCAASAVPKPWAPLQEQALKQLFYPFLMKQHPNFEFAMHSLWIHDRSWVAQRLVEQYQTAPATLSLIYDHAAEHGWLELLLTIQSPFGVDLAAYANSKGRCDLADWAQPIIHSLGPMDFARVLLDFIRLKLEDESHVQKEGLPRNSMPLALKTVHTILLMLADLLTEDDLGPIYRQCLQTYPRLFNYGEDESRDVILEANCAHGHAVPEEADAEMQERYKKMYGGESTPDDIVKELNELKASADPVKQDLFAAMLQGLFDEYNCFGEYPNEALATTAVLFGGLVLYHVLSGIAEQAATYMVFESVSEYGTEDSMYRFGLQAMIHMLARLKEWPHLAERILRIDSLQDTPAFPAAQAALKELQQETGGLNGDVVNGITNGTLDDEFPVDSPTPPFSAIRADPLLRPDIYEEPNEDVSDRVMFALNNVSVRNLEEKFRDLETLEERHHQWFARYLVEELAKSQPNFQTLYLQLLETFNRRVLWAEVLRETYVSCAKMLNAPSTMEQSSERASLKNLAGWLGALTLARNQPILHRNLSFKDLLIEGHDTQRLLVAIPFTCKALWHTKGSKVFRPPNPWIVELLGLLSELYHYGDLKINLKFEIEVLCRDLGLDIKTVVPLEIIRAGRPLPENNLLQPYVADGGPDGFGDMHLMGLSKRPPNERFSPDAVIQALPDLAGVLQIPQAAGNVTQAQLRQIF</sequence>
<keyword evidence="2" id="KW-0678">Repressor</keyword>
<evidence type="ECO:0000256" key="8">
    <source>
        <dbReference type="SAM" id="MobiDB-lite"/>
    </source>
</evidence>
<comment type="caution">
    <text evidence="12">The sequence shown here is derived from an EMBL/GenBank/DDBJ whole genome shotgun (WGS) entry which is preliminary data.</text>
</comment>
<evidence type="ECO:0000256" key="2">
    <source>
        <dbReference type="ARBA" id="ARBA00022491"/>
    </source>
</evidence>
<evidence type="ECO:0000256" key="1">
    <source>
        <dbReference type="ARBA" id="ARBA00004123"/>
    </source>
</evidence>
<dbReference type="GO" id="GO:0017148">
    <property type="term" value="P:negative regulation of translation"/>
    <property type="evidence" value="ECO:0007669"/>
    <property type="project" value="InterPro"/>
</dbReference>
<feature type="compositionally biased region" description="Acidic residues" evidence="8">
    <location>
        <begin position="186"/>
        <end position="205"/>
    </location>
</feature>
<dbReference type="OrthoDB" id="1933107at2759"/>
<keyword evidence="5" id="KW-0539">Nucleus</keyword>
<dbReference type="GO" id="GO:0030015">
    <property type="term" value="C:CCR4-NOT core complex"/>
    <property type="evidence" value="ECO:0007669"/>
    <property type="project" value="InterPro"/>
</dbReference>
<name>A0A4U0WTQ0_9PEZI</name>
<feature type="non-terminal residue" evidence="12">
    <location>
        <position position="1445"/>
    </location>
</feature>
<dbReference type="Pfam" id="PF16415">
    <property type="entry name" value="CNOT1_CAF1_bind"/>
    <property type="match status" value="1"/>
</dbReference>
<evidence type="ECO:0000313" key="13">
    <source>
        <dbReference type="Proteomes" id="UP000309340"/>
    </source>
</evidence>
<dbReference type="InterPro" id="IPR040398">
    <property type="entry name" value="Not1"/>
</dbReference>
<dbReference type="InterPro" id="IPR038535">
    <property type="entry name" value="CNOT1_TTP_bind_sf"/>
</dbReference>
<evidence type="ECO:0000256" key="6">
    <source>
        <dbReference type="ARBA" id="ARBA00059181"/>
    </source>
</evidence>
<dbReference type="EMBL" id="NAJQ01000682">
    <property type="protein sequence ID" value="TKA66036.1"/>
    <property type="molecule type" value="Genomic_DNA"/>
</dbReference>
<evidence type="ECO:0000256" key="5">
    <source>
        <dbReference type="ARBA" id="ARBA00023242"/>
    </source>
</evidence>
<dbReference type="GO" id="GO:0000289">
    <property type="term" value="P:nuclear-transcribed mRNA poly(A) tail shortening"/>
    <property type="evidence" value="ECO:0007669"/>
    <property type="project" value="UniProtKB-ARBA"/>
</dbReference>
<evidence type="ECO:0000256" key="4">
    <source>
        <dbReference type="ARBA" id="ARBA00023163"/>
    </source>
</evidence>
<evidence type="ECO:0000259" key="9">
    <source>
        <dbReference type="Pfam" id="PF16415"/>
    </source>
</evidence>